<dbReference type="InterPro" id="IPR050618">
    <property type="entry name" value="Ubq-SigPath_Reg"/>
</dbReference>
<dbReference type="CDD" id="cd12910">
    <property type="entry name" value="SPRY_SSH4_like"/>
    <property type="match status" value="1"/>
</dbReference>
<keyword evidence="2" id="KW-0812">Transmembrane</keyword>
<feature type="domain" description="SPRY" evidence="6">
    <location>
        <begin position="244"/>
        <end position="409"/>
    </location>
</feature>
<dbReference type="InterPro" id="IPR043136">
    <property type="entry name" value="B30.2/SPRY_sf"/>
</dbReference>
<feature type="compositionally biased region" description="Polar residues" evidence="5">
    <location>
        <begin position="16"/>
        <end position="35"/>
    </location>
</feature>
<gene>
    <name evidence="7" type="ORF">M011DRAFT_436314</name>
</gene>
<evidence type="ECO:0000256" key="2">
    <source>
        <dbReference type="ARBA" id="ARBA00022692"/>
    </source>
</evidence>
<evidence type="ECO:0000256" key="4">
    <source>
        <dbReference type="ARBA" id="ARBA00023136"/>
    </source>
</evidence>
<dbReference type="Pfam" id="PF00622">
    <property type="entry name" value="SPRY"/>
    <property type="match status" value="1"/>
</dbReference>
<keyword evidence="8" id="KW-1185">Reference proteome</keyword>
<dbReference type="AlphaFoldDB" id="A0A6A6VL43"/>
<name>A0A6A6VL43_9PLEO</name>
<dbReference type="EMBL" id="MU006562">
    <property type="protein sequence ID" value="KAF2751318.1"/>
    <property type="molecule type" value="Genomic_DNA"/>
</dbReference>
<evidence type="ECO:0000313" key="8">
    <source>
        <dbReference type="Proteomes" id="UP000799440"/>
    </source>
</evidence>
<keyword evidence="4" id="KW-0472">Membrane</keyword>
<feature type="compositionally biased region" description="Pro residues" evidence="5">
    <location>
        <begin position="93"/>
        <end position="103"/>
    </location>
</feature>
<accession>A0A6A6VL43</accession>
<organism evidence="7 8">
    <name type="scientific">Sporormia fimetaria CBS 119925</name>
    <dbReference type="NCBI Taxonomy" id="1340428"/>
    <lineage>
        <taxon>Eukaryota</taxon>
        <taxon>Fungi</taxon>
        <taxon>Dikarya</taxon>
        <taxon>Ascomycota</taxon>
        <taxon>Pezizomycotina</taxon>
        <taxon>Dothideomycetes</taxon>
        <taxon>Pleosporomycetidae</taxon>
        <taxon>Pleosporales</taxon>
        <taxon>Sporormiaceae</taxon>
        <taxon>Sporormia</taxon>
    </lineage>
</organism>
<dbReference type="PRINTS" id="PR01217">
    <property type="entry name" value="PRICHEXTENSN"/>
</dbReference>
<comment type="subcellular location">
    <subcellularLocation>
        <location evidence="1">Membrane</location>
    </subcellularLocation>
</comment>
<dbReference type="PANTHER" id="PTHR12864">
    <property type="entry name" value="RAN BINDING PROTEIN 9-RELATED"/>
    <property type="match status" value="1"/>
</dbReference>
<dbReference type="InterPro" id="IPR035780">
    <property type="entry name" value="SPRY_Ssh4-like"/>
</dbReference>
<sequence length="419" mass="45301">MFRKLKEKLKGEDRGSSSNTSQQHQPQVGPSQNAPTHHHTSYSSKKDHPPSEPPSSATYAPPPGPPPNHPSSATLGSPPGPPPNYSSSSTTYAPPPGPPPNRPQPSSTSSSQFPQQPPPTWSPPPYHDWTVIPDTALLPPPPSLGYNDSPSANSTYTDYQRALTWTNAHPLWPPQNLTPAQHTAIQSGALALLKPPTYIGDLLPQPRPGHWKCRTHASTPDSSLLTNLPAYSVLHDSPLHTKASKTIYFEVKITGIGRGEAFTFSEADAGLAIGFIAPPYPTFRLPGWHRGSLAIHGDDGRKYVNDGYGGVDFTTAFKPGDVVGIGIMFSLPRNPPGYDAQAQGGEAKMLDIEGFFTRNGKKEGRWDGNEELDERSMGGAMGLKGERDLFPAIGVFGGVDFEVFFGREEWLFDPFSANE</sequence>
<feature type="compositionally biased region" description="Pro residues" evidence="5">
    <location>
        <begin position="60"/>
        <end position="69"/>
    </location>
</feature>
<dbReference type="SMART" id="SM00449">
    <property type="entry name" value="SPRY"/>
    <property type="match status" value="1"/>
</dbReference>
<dbReference type="GO" id="GO:0016020">
    <property type="term" value="C:membrane"/>
    <property type="evidence" value="ECO:0007669"/>
    <property type="project" value="UniProtKB-SubCell"/>
</dbReference>
<dbReference type="Gene3D" id="2.60.120.920">
    <property type="match status" value="1"/>
</dbReference>
<evidence type="ECO:0000313" key="7">
    <source>
        <dbReference type="EMBL" id="KAF2751318.1"/>
    </source>
</evidence>
<evidence type="ECO:0000256" key="5">
    <source>
        <dbReference type="SAM" id="MobiDB-lite"/>
    </source>
</evidence>
<evidence type="ECO:0000256" key="3">
    <source>
        <dbReference type="ARBA" id="ARBA00022989"/>
    </source>
</evidence>
<protein>
    <recommendedName>
        <fullName evidence="6">SPRY domain-containing protein</fullName>
    </recommendedName>
</protein>
<proteinExistence type="predicted"/>
<evidence type="ECO:0000259" key="6">
    <source>
        <dbReference type="SMART" id="SM00449"/>
    </source>
</evidence>
<dbReference type="Proteomes" id="UP000799440">
    <property type="component" value="Unassembled WGS sequence"/>
</dbReference>
<keyword evidence="3" id="KW-1133">Transmembrane helix</keyword>
<feature type="compositionally biased region" description="Low complexity" evidence="5">
    <location>
        <begin position="104"/>
        <end position="114"/>
    </location>
</feature>
<feature type="region of interest" description="Disordered" evidence="5">
    <location>
        <begin position="1"/>
        <end position="152"/>
    </location>
</feature>
<dbReference type="InterPro" id="IPR003877">
    <property type="entry name" value="SPRY_dom"/>
</dbReference>
<feature type="compositionally biased region" description="Pro residues" evidence="5">
    <location>
        <begin position="115"/>
        <end position="126"/>
    </location>
</feature>
<reference evidence="7" key="1">
    <citation type="journal article" date="2020" name="Stud. Mycol.">
        <title>101 Dothideomycetes genomes: a test case for predicting lifestyles and emergence of pathogens.</title>
        <authorList>
            <person name="Haridas S."/>
            <person name="Albert R."/>
            <person name="Binder M."/>
            <person name="Bloem J."/>
            <person name="Labutti K."/>
            <person name="Salamov A."/>
            <person name="Andreopoulos B."/>
            <person name="Baker S."/>
            <person name="Barry K."/>
            <person name="Bills G."/>
            <person name="Bluhm B."/>
            <person name="Cannon C."/>
            <person name="Castanera R."/>
            <person name="Culley D."/>
            <person name="Daum C."/>
            <person name="Ezra D."/>
            <person name="Gonzalez J."/>
            <person name="Henrissat B."/>
            <person name="Kuo A."/>
            <person name="Liang C."/>
            <person name="Lipzen A."/>
            <person name="Lutzoni F."/>
            <person name="Magnuson J."/>
            <person name="Mondo S."/>
            <person name="Nolan M."/>
            <person name="Ohm R."/>
            <person name="Pangilinan J."/>
            <person name="Park H.-J."/>
            <person name="Ramirez L."/>
            <person name="Alfaro M."/>
            <person name="Sun H."/>
            <person name="Tritt A."/>
            <person name="Yoshinaga Y."/>
            <person name="Zwiers L.-H."/>
            <person name="Turgeon B."/>
            <person name="Goodwin S."/>
            <person name="Spatafora J."/>
            <person name="Crous P."/>
            <person name="Grigoriev I."/>
        </authorList>
    </citation>
    <scope>NUCLEOTIDE SEQUENCE</scope>
    <source>
        <strain evidence="7">CBS 119925</strain>
    </source>
</reference>
<evidence type="ECO:0000256" key="1">
    <source>
        <dbReference type="ARBA" id="ARBA00004370"/>
    </source>
</evidence>
<dbReference type="OrthoDB" id="25503at2759"/>